<feature type="region of interest" description="Disordered" evidence="1">
    <location>
        <begin position="60"/>
        <end position="152"/>
    </location>
</feature>
<feature type="compositionally biased region" description="Basic and acidic residues" evidence="1">
    <location>
        <begin position="136"/>
        <end position="149"/>
    </location>
</feature>
<dbReference type="EMBL" id="AZHC01000064">
    <property type="protein sequence ID" value="OAA34056.1"/>
    <property type="molecule type" value="Genomic_DNA"/>
</dbReference>
<proteinExistence type="predicted"/>
<comment type="caution">
    <text evidence="2">The sequence shown here is derived from an EMBL/GenBank/DDBJ whole genome shotgun (WGS) entry which is preliminary data.</text>
</comment>
<evidence type="ECO:0000313" key="2">
    <source>
        <dbReference type="EMBL" id="OAA34056.1"/>
    </source>
</evidence>
<sequence>MESESSRYLLLEISPLGHPVNQGPYYQRTNPPLQDGLVCTNILSILSSNQHTARAPVRANLEGRTQQESGHDTSRPSTFRGRSSGKRRQKNCQTSINVDSTASRLEAPSDNPQNQMHSNRNPRSDYNSRPASLKRLYGDERLVTGKDKNSMQSRKRLKLKGLENDLKFCGKVFVV</sequence>
<organism evidence="2 3">
    <name type="scientific">Metarhizium rileyi (strain RCEF 4871)</name>
    <name type="common">Nomuraea rileyi</name>
    <dbReference type="NCBI Taxonomy" id="1649241"/>
    <lineage>
        <taxon>Eukaryota</taxon>
        <taxon>Fungi</taxon>
        <taxon>Dikarya</taxon>
        <taxon>Ascomycota</taxon>
        <taxon>Pezizomycotina</taxon>
        <taxon>Sordariomycetes</taxon>
        <taxon>Hypocreomycetidae</taxon>
        <taxon>Hypocreales</taxon>
        <taxon>Clavicipitaceae</taxon>
        <taxon>Metarhizium</taxon>
    </lineage>
</organism>
<gene>
    <name evidence="2" type="ORF">NOR_08686</name>
</gene>
<keyword evidence="3" id="KW-1185">Reference proteome</keyword>
<evidence type="ECO:0000256" key="1">
    <source>
        <dbReference type="SAM" id="MobiDB-lite"/>
    </source>
</evidence>
<accession>A0A166VUX3</accession>
<feature type="compositionally biased region" description="Polar residues" evidence="1">
    <location>
        <begin position="91"/>
        <end position="103"/>
    </location>
</feature>
<dbReference type="Proteomes" id="UP000243498">
    <property type="component" value="Unassembled WGS sequence"/>
</dbReference>
<dbReference type="AlphaFoldDB" id="A0A166VUX3"/>
<reference evidence="2 3" key="1">
    <citation type="journal article" date="2016" name="Genome Biol. Evol.">
        <title>Divergent and convergent evolution of fungal pathogenicity.</title>
        <authorList>
            <person name="Shang Y."/>
            <person name="Xiao G."/>
            <person name="Zheng P."/>
            <person name="Cen K."/>
            <person name="Zhan S."/>
            <person name="Wang C."/>
        </authorList>
    </citation>
    <scope>NUCLEOTIDE SEQUENCE [LARGE SCALE GENOMIC DNA]</scope>
    <source>
        <strain evidence="2 3">RCEF 4871</strain>
    </source>
</reference>
<name>A0A166VUX3_METRR</name>
<evidence type="ECO:0000313" key="3">
    <source>
        <dbReference type="Proteomes" id="UP000243498"/>
    </source>
</evidence>
<feature type="compositionally biased region" description="Polar residues" evidence="1">
    <location>
        <begin position="110"/>
        <end position="130"/>
    </location>
</feature>
<protein>
    <submittedName>
        <fullName evidence="2">Uncharacterized protein</fullName>
    </submittedName>
</protein>